<dbReference type="InterPro" id="IPR001492">
    <property type="entry name" value="Flagellin"/>
</dbReference>
<dbReference type="AlphaFoldDB" id="A0A6I1FFI3"/>
<keyword evidence="3" id="KW-0975">Bacterial flagellum</keyword>
<keyword evidence="6" id="KW-1185">Reference proteome</keyword>
<dbReference type="InterPro" id="IPR046358">
    <property type="entry name" value="Flagellin_C"/>
</dbReference>
<comment type="similarity">
    <text evidence="2">Belongs to the bacterial flagellin family.</text>
</comment>
<dbReference type="GO" id="GO:0005198">
    <property type="term" value="F:structural molecule activity"/>
    <property type="evidence" value="ECO:0007669"/>
    <property type="project" value="UniProtKB-UniRule"/>
</dbReference>
<dbReference type="SUPFAM" id="SSF64518">
    <property type="entry name" value="Phase 1 flagellin"/>
    <property type="match status" value="1"/>
</dbReference>
<gene>
    <name evidence="5" type="ORF">F9802_10170</name>
</gene>
<evidence type="ECO:0000259" key="4">
    <source>
        <dbReference type="Pfam" id="PF00700"/>
    </source>
</evidence>
<reference evidence="5 6" key="1">
    <citation type="submission" date="2019-10" db="EMBL/GenBank/DDBJ databases">
        <title>Bacillus aerolatum sp. nov., isolated from bioaerosol of sport playgrounds.</title>
        <authorList>
            <person name="Chen P."/>
            <person name="Zhang G."/>
        </authorList>
    </citation>
    <scope>NUCLEOTIDE SEQUENCE [LARGE SCALE GENOMIC DNA]</scope>
    <source>
        <strain evidence="5 6">CX253</strain>
    </source>
</reference>
<dbReference type="Pfam" id="PF00700">
    <property type="entry name" value="Flagellin_C"/>
    <property type="match status" value="1"/>
</dbReference>
<organism evidence="5 6">
    <name type="scientific">Bacillus aerolatus</name>
    <dbReference type="NCBI Taxonomy" id="2653354"/>
    <lineage>
        <taxon>Bacteria</taxon>
        <taxon>Bacillati</taxon>
        <taxon>Bacillota</taxon>
        <taxon>Bacilli</taxon>
        <taxon>Bacillales</taxon>
        <taxon>Bacillaceae</taxon>
        <taxon>Bacillus</taxon>
    </lineage>
</organism>
<dbReference type="EMBL" id="WEIO01000005">
    <property type="protein sequence ID" value="KAB7706726.1"/>
    <property type="molecule type" value="Genomic_DNA"/>
</dbReference>
<protein>
    <recommendedName>
        <fullName evidence="4">Flagellin C-terminal domain-containing protein</fullName>
    </recommendedName>
</protein>
<evidence type="ECO:0000256" key="1">
    <source>
        <dbReference type="ARBA" id="ARBA00004365"/>
    </source>
</evidence>
<comment type="caution">
    <text evidence="5">The sequence shown here is derived from an EMBL/GenBank/DDBJ whole genome shotgun (WGS) entry which is preliminary data.</text>
</comment>
<sequence length="547" mass="55166">MQKEINQLTSEINRIGNTTEFNTQKLLNGGTQTTDKAVTVGTAGGPQAAVGASSISQTTASIAEQAGVYSFNISTALVAGKDLTIDGFTAITFASGGNVDTDSATTAAQQAAALTSYINAQTGSGAIGEKYTASVDSVDNTKIILTENAGFADAASATAVVGGGVGAGAVSAVSQDTAGIAEQAGAYTFTLGTALNAGESISFGGVTFDAGSGLDIDTDSATTTTQQATALKAAIEADAGLNARFTVVDGNDGTLTITEKAGEATGTAPTTSVTGATQQGVYSFDLSAQPAADSVINIDGQEFIFTDDATQTGANYVQIGADADATAANLRTAIDGNATLAGKYEAAAGSSATIELTQEVGQESATEPVVFTADKAGATGTFSANFQIGANAGQSMTIDVRDMRATSDALKVASEDGTTVVSNSGKTASYTTATDVTNGTNNTGTFKALDVSSHDKASAAIDVINDAIESVSAERSKLGAFQNRLEHTINNLGTSAENLTAAESRVRDVDMAKEMMTQTKNSILSQAAQAMLAQSNQMPQGVLQLLR</sequence>
<dbReference type="PANTHER" id="PTHR42792:SF2">
    <property type="entry name" value="FLAGELLIN"/>
    <property type="match status" value="1"/>
</dbReference>
<feature type="domain" description="Flagellin C-terminal" evidence="4">
    <location>
        <begin position="461"/>
        <end position="546"/>
    </location>
</feature>
<dbReference type="GO" id="GO:0009288">
    <property type="term" value="C:bacterial-type flagellum"/>
    <property type="evidence" value="ECO:0007669"/>
    <property type="project" value="UniProtKB-SubCell"/>
</dbReference>
<dbReference type="Gene3D" id="1.20.1330.10">
    <property type="entry name" value="f41 fragment of flagellin, N-terminal domain"/>
    <property type="match status" value="2"/>
</dbReference>
<evidence type="ECO:0000256" key="2">
    <source>
        <dbReference type="ARBA" id="ARBA00005709"/>
    </source>
</evidence>
<comment type="subcellular location">
    <subcellularLocation>
        <location evidence="1">Bacterial flagellum</location>
    </subcellularLocation>
</comment>
<dbReference type="GO" id="GO:0005576">
    <property type="term" value="C:extracellular region"/>
    <property type="evidence" value="ECO:0007669"/>
    <property type="project" value="UniProtKB-SubCell"/>
</dbReference>
<dbReference type="PANTHER" id="PTHR42792">
    <property type="entry name" value="FLAGELLIN"/>
    <property type="match status" value="1"/>
</dbReference>
<evidence type="ECO:0000313" key="5">
    <source>
        <dbReference type="EMBL" id="KAB7706726.1"/>
    </source>
</evidence>
<name>A0A6I1FFI3_9BACI</name>
<evidence type="ECO:0000313" key="6">
    <source>
        <dbReference type="Proteomes" id="UP000429595"/>
    </source>
</evidence>
<dbReference type="Proteomes" id="UP000429595">
    <property type="component" value="Unassembled WGS sequence"/>
</dbReference>
<accession>A0A6I1FFI3</accession>
<evidence type="ECO:0000256" key="3">
    <source>
        <dbReference type="ARBA" id="ARBA00023143"/>
    </source>
</evidence>
<proteinExistence type="inferred from homology"/>